<organism evidence="5 6">
    <name type="scientific">Kribbella antiqua</name>
    <dbReference type="NCBI Taxonomy" id="2512217"/>
    <lineage>
        <taxon>Bacteria</taxon>
        <taxon>Bacillati</taxon>
        <taxon>Actinomycetota</taxon>
        <taxon>Actinomycetes</taxon>
        <taxon>Propionibacteriales</taxon>
        <taxon>Kribbellaceae</taxon>
        <taxon>Kribbella</taxon>
    </lineage>
</organism>
<evidence type="ECO:0000256" key="2">
    <source>
        <dbReference type="ARBA" id="ARBA00023125"/>
    </source>
</evidence>
<dbReference type="Pfam" id="PF12833">
    <property type="entry name" value="HTH_18"/>
    <property type="match status" value="1"/>
</dbReference>
<dbReference type="GO" id="GO:0003700">
    <property type="term" value="F:DNA-binding transcription factor activity"/>
    <property type="evidence" value="ECO:0007669"/>
    <property type="project" value="InterPro"/>
</dbReference>
<keyword evidence="6" id="KW-1185">Reference proteome</keyword>
<dbReference type="AlphaFoldDB" id="A0A4R2IVI2"/>
<dbReference type="SUPFAM" id="SSF51182">
    <property type="entry name" value="RmlC-like cupins"/>
    <property type="match status" value="1"/>
</dbReference>
<evidence type="ECO:0000313" key="6">
    <source>
        <dbReference type="Proteomes" id="UP000295573"/>
    </source>
</evidence>
<dbReference type="PRINTS" id="PR00032">
    <property type="entry name" value="HTHARAC"/>
</dbReference>
<dbReference type="InterPro" id="IPR018060">
    <property type="entry name" value="HTH_AraC"/>
</dbReference>
<dbReference type="PROSITE" id="PS00041">
    <property type="entry name" value="HTH_ARAC_FAMILY_1"/>
    <property type="match status" value="1"/>
</dbReference>
<dbReference type="Proteomes" id="UP000295573">
    <property type="component" value="Unassembled WGS sequence"/>
</dbReference>
<dbReference type="PANTHER" id="PTHR46796:SF7">
    <property type="entry name" value="ARAC FAMILY TRANSCRIPTIONAL REGULATOR"/>
    <property type="match status" value="1"/>
</dbReference>
<reference evidence="5 6" key="1">
    <citation type="journal article" date="2015" name="Stand. Genomic Sci.">
        <title>Genomic Encyclopedia of Bacterial and Archaeal Type Strains, Phase III: the genomes of soil and plant-associated and newly described type strains.</title>
        <authorList>
            <person name="Whitman W.B."/>
            <person name="Woyke T."/>
            <person name="Klenk H.P."/>
            <person name="Zhou Y."/>
            <person name="Lilburn T.G."/>
            <person name="Beck B.J."/>
            <person name="De Vos P."/>
            <person name="Vandamme P."/>
            <person name="Eisen J.A."/>
            <person name="Garrity G."/>
            <person name="Hugenholtz P."/>
            <person name="Kyrpides N.C."/>
        </authorList>
    </citation>
    <scope>NUCLEOTIDE SEQUENCE [LARGE SCALE GENOMIC DNA]</scope>
    <source>
        <strain evidence="5 6">VKM Ac-2541</strain>
    </source>
</reference>
<keyword evidence="3" id="KW-0804">Transcription</keyword>
<dbReference type="Pfam" id="PF12852">
    <property type="entry name" value="Cupin_6"/>
    <property type="match status" value="1"/>
</dbReference>
<dbReference type="InterPro" id="IPR018062">
    <property type="entry name" value="HTH_AraC-typ_CS"/>
</dbReference>
<dbReference type="GO" id="GO:0043565">
    <property type="term" value="F:sequence-specific DNA binding"/>
    <property type="evidence" value="ECO:0007669"/>
    <property type="project" value="InterPro"/>
</dbReference>
<dbReference type="EMBL" id="SLWR01000004">
    <property type="protein sequence ID" value="TCO48238.1"/>
    <property type="molecule type" value="Genomic_DNA"/>
</dbReference>
<evidence type="ECO:0000259" key="4">
    <source>
        <dbReference type="PROSITE" id="PS01124"/>
    </source>
</evidence>
<dbReference type="InterPro" id="IPR009057">
    <property type="entry name" value="Homeodomain-like_sf"/>
</dbReference>
<dbReference type="Gene3D" id="1.10.10.60">
    <property type="entry name" value="Homeodomain-like"/>
    <property type="match status" value="2"/>
</dbReference>
<protein>
    <submittedName>
        <fullName evidence="5">AraC-like DNA-binding protein</fullName>
    </submittedName>
</protein>
<dbReference type="InterPro" id="IPR011051">
    <property type="entry name" value="RmlC_Cupin_sf"/>
</dbReference>
<evidence type="ECO:0000256" key="3">
    <source>
        <dbReference type="ARBA" id="ARBA00023163"/>
    </source>
</evidence>
<dbReference type="Gene3D" id="2.60.120.10">
    <property type="entry name" value="Jelly Rolls"/>
    <property type="match status" value="1"/>
</dbReference>
<dbReference type="PROSITE" id="PS01124">
    <property type="entry name" value="HTH_ARAC_FAMILY_2"/>
    <property type="match status" value="1"/>
</dbReference>
<dbReference type="SMART" id="SM00342">
    <property type="entry name" value="HTH_ARAC"/>
    <property type="match status" value="1"/>
</dbReference>
<sequence length="326" mass="35321">MSNRPPPIYPDRVSRISPPSDDLAEVLKAINVRSTILCRSHFTAPWAFRVDGSDLAKFHIVLDGAAWLELDSPAESHRLEAGAIVVLPRGTGHVVRDEPGTPVRYLEAILADHPLDSAGRLLYGGDGPSSTVLCGAFDAALLPDDMTDLLPRALVLDQDGSGRVTRWLQPFADLLASDGAAPGEAAVLAKVADVFLTEFLRQYLTQQEAALVHQPTEDGDGAPIAAALRLMRRDPRARWTVEGLARQVGMSRTAFAAHFRDSVGEPPLSHLTRVRLSQGAGYLATTSRTIAAIARDVGYDNESSFSKAFKRLYGRSPSTFRTEWSG</sequence>
<dbReference type="PANTHER" id="PTHR46796">
    <property type="entry name" value="HTH-TYPE TRANSCRIPTIONAL ACTIVATOR RHAS-RELATED"/>
    <property type="match status" value="1"/>
</dbReference>
<proteinExistence type="predicted"/>
<gene>
    <name evidence="5" type="ORF">EV646_10455</name>
</gene>
<comment type="caution">
    <text evidence="5">The sequence shown here is derived from an EMBL/GenBank/DDBJ whole genome shotgun (WGS) entry which is preliminary data.</text>
</comment>
<name>A0A4R2IVI2_9ACTN</name>
<accession>A0A4R2IVI2</accession>
<feature type="domain" description="HTH araC/xylS-type" evidence="4">
    <location>
        <begin position="225"/>
        <end position="323"/>
    </location>
</feature>
<dbReference type="InterPro" id="IPR032783">
    <property type="entry name" value="AraC_lig"/>
</dbReference>
<keyword evidence="2 5" id="KW-0238">DNA-binding</keyword>
<dbReference type="SUPFAM" id="SSF46689">
    <property type="entry name" value="Homeodomain-like"/>
    <property type="match status" value="2"/>
</dbReference>
<dbReference type="InterPro" id="IPR020449">
    <property type="entry name" value="Tscrpt_reg_AraC-type_HTH"/>
</dbReference>
<dbReference type="InterPro" id="IPR014710">
    <property type="entry name" value="RmlC-like_jellyroll"/>
</dbReference>
<evidence type="ECO:0000256" key="1">
    <source>
        <dbReference type="ARBA" id="ARBA00023015"/>
    </source>
</evidence>
<dbReference type="InterPro" id="IPR050204">
    <property type="entry name" value="AraC_XylS_family_regulators"/>
</dbReference>
<evidence type="ECO:0000313" key="5">
    <source>
        <dbReference type="EMBL" id="TCO48238.1"/>
    </source>
</evidence>
<keyword evidence="1" id="KW-0805">Transcription regulation</keyword>